<comment type="caution">
    <text evidence="2">The sequence shown here is derived from an EMBL/GenBank/DDBJ whole genome shotgun (WGS) entry which is preliminary data.</text>
</comment>
<proteinExistence type="predicted"/>
<protein>
    <submittedName>
        <fullName evidence="2">Uncharacterized protein</fullName>
    </submittedName>
</protein>
<dbReference type="EMBL" id="LIAE01005154">
    <property type="protein sequence ID" value="PAV93508.1"/>
    <property type="molecule type" value="Genomic_DNA"/>
</dbReference>
<sequence>MRSVASLLAPTLMPSRPERRFAARALARPASRPPLLNPIRLMTARSATSRNSRGLGLPVWGRGVSVPISTAPKPIANSPSTATPSLSRPAATPSGLANRRVPIWVASRGFGV</sequence>
<evidence type="ECO:0000313" key="3">
    <source>
        <dbReference type="Proteomes" id="UP000218231"/>
    </source>
</evidence>
<accession>A0A2A2M4U8</accession>
<keyword evidence="3" id="KW-1185">Reference proteome</keyword>
<name>A0A2A2M4U8_9BILA</name>
<dbReference type="AlphaFoldDB" id="A0A2A2M4U8"/>
<dbReference type="Proteomes" id="UP000218231">
    <property type="component" value="Unassembled WGS sequence"/>
</dbReference>
<feature type="region of interest" description="Disordered" evidence="1">
    <location>
        <begin position="69"/>
        <end position="94"/>
    </location>
</feature>
<feature type="compositionally biased region" description="Polar residues" evidence="1">
    <location>
        <begin position="77"/>
        <end position="86"/>
    </location>
</feature>
<gene>
    <name evidence="2" type="ORF">WR25_07179</name>
</gene>
<reference evidence="2 3" key="1">
    <citation type="journal article" date="2017" name="Curr. Biol.">
        <title>Genome architecture and evolution of a unichromosomal asexual nematode.</title>
        <authorList>
            <person name="Fradin H."/>
            <person name="Zegar C."/>
            <person name="Gutwein M."/>
            <person name="Lucas J."/>
            <person name="Kovtun M."/>
            <person name="Corcoran D."/>
            <person name="Baugh L.R."/>
            <person name="Kiontke K."/>
            <person name="Gunsalus K."/>
            <person name="Fitch D.H."/>
            <person name="Piano F."/>
        </authorList>
    </citation>
    <scope>NUCLEOTIDE SEQUENCE [LARGE SCALE GENOMIC DNA]</scope>
    <source>
        <strain evidence="2">PF1309</strain>
    </source>
</reference>
<organism evidence="2 3">
    <name type="scientific">Diploscapter pachys</name>
    <dbReference type="NCBI Taxonomy" id="2018661"/>
    <lineage>
        <taxon>Eukaryota</taxon>
        <taxon>Metazoa</taxon>
        <taxon>Ecdysozoa</taxon>
        <taxon>Nematoda</taxon>
        <taxon>Chromadorea</taxon>
        <taxon>Rhabditida</taxon>
        <taxon>Rhabditina</taxon>
        <taxon>Rhabditomorpha</taxon>
        <taxon>Rhabditoidea</taxon>
        <taxon>Rhabditidae</taxon>
        <taxon>Diploscapter</taxon>
    </lineage>
</organism>
<evidence type="ECO:0000256" key="1">
    <source>
        <dbReference type="SAM" id="MobiDB-lite"/>
    </source>
</evidence>
<evidence type="ECO:0000313" key="2">
    <source>
        <dbReference type="EMBL" id="PAV93508.1"/>
    </source>
</evidence>